<dbReference type="AlphaFoldDB" id="A0A1I4TW77"/>
<feature type="domain" description="Predicted DNA-binding protein ribbon-helix-helix" evidence="1">
    <location>
        <begin position="7"/>
        <end position="42"/>
    </location>
</feature>
<name>A0A1I4TW77_9BACT</name>
<keyword evidence="3" id="KW-1185">Reference proteome</keyword>
<dbReference type="Pfam" id="PF12651">
    <property type="entry name" value="RHH_3"/>
    <property type="match status" value="1"/>
</dbReference>
<dbReference type="EMBL" id="FOUU01000004">
    <property type="protein sequence ID" value="SFM81018.1"/>
    <property type="molecule type" value="Genomic_DNA"/>
</dbReference>
<dbReference type="Gene3D" id="1.10.1220.10">
    <property type="entry name" value="Met repressor-like"/>
    <property type="match status" value="1"/>
</dbReference>
<evidence type="ECO:0000259" key="1">
    <source>
        <dbReference type="Pfam" id="PF12651"/>
    </source>
</evidence>
<dbReference type="Proteomes" id="UP000199611">
    <property type="component" value="Unassembled WGS sequence"/>
</dbReference>
<dbReference type="InterPro" id="IPR038733">
    <property type="entry name" value="Predicted_DNA_bind_prot_RHH"/>
</dbReference>
<dbReference type="RefSeq" id="WP_093394767.1">
    <property type="nucleotide sequence ID" value="NZ_FOUU01000004.1"/>
</dbReference>
<proteinExistence type="predicted"/>
<dbReference type="InterPro" id="IPR013321">
    <property type="entry name" value="Arc_rbn_hlx_hlx"/>
</dbReference>
<protein>
    <submittedName>
        <fullName evidence="2">Ribbon-helix-helix domain-containing protein</fullName>
    </submittedName>
</protein>
<evidence type="ECO:0000313" key="2">
    <source>
        <dbReference type="EMBL" id="SFM81018.1"/>
    </source>
</evidence>
<dbReference type="OrthoDB" id="5519946at2"/>
<gene>
    <name evidence="2" type="ORF">SAMN05660836_01558</name>
</gene>
<reference evidence="2 3" key="1">
    <citation type="submission" date="2016-10" db="EMBL/GenBank/DDBJ databases">
        <authorList>
            <person name="de Groot N.N."/>
        </authorList>
    </citation>
    <scope>NUCLEOTIDE SEQUENCE [LARGE SCALE GENOMIC DNA]</scope>
    <source>
        <strain evidence="2 3">DSM 9990</strain>
    </source>
</reference>
<evidence type="ECO:0000313" key="3">
    <source>
        <dbReference type="Proteomes" id="UP000199611"/>
    </source>
</evidence>
<dbReference type="GO" id="GO:0006355">
    <property type="term" value="P:regulation of DNA-templated transcription"/>
    <property type="evidence" value="ECO:0007669"/>
    <property type="project" value="InterPro"/>
</dbReference>
<organism evidence="2 3">
    <name type="scientific">Thermodesulforhabdus norvegica</name>
    <dbReference type="NCBI Taxonomy" id="39841"/>
    <lineage>
        <taxon>Bacteria</taxon>
        <taxon>Pseudomonadati</taxon>
        <taxon>Thermodesulfobacteriota</taxon>
        <taxon>Syntrophobacteria</taxon>
        <taxon>Syntrophobacterales</taxon>
        <taxon>Thermodesulforhabdaceae</taxon>
        <taxon>Thermodesulforhabdus</taxon>
    </lineage>
</organism>
<sequence>MLKTYAVKLEERQIEALKKLSQETKIPPAELLRQAVDLLLEKWQRDRERLEFLKRVDEDLEEDRSAMERLSRL</sequence>
<accession>A0A1I4TW77</accession>
<dbReference type="STRING" id="39841.SAMN05660836_01558"/>